<dbReference type="SUPFAM" id="SSF52777">
    <property type="entry name" value="CoA-dependent acyltransferases"/>
    <property type="match status" value="1"/>
</dbReference>
<comment type="cofactor">
    <cofactor evidence="1">
        <name>(R)-lipoate</name>
        <dbReference type="ChEBI" id="CHEBI:83088"/>
    </cofactor>
</comment>
<evidence type="ECO:0000313" key="9">
    <source>
        <dbReference type="Proteomes" id="UP000009399"/>
    </source>
</evidence>
<evidence type="ECO:0000256" key="6">
    <source>
        <dbReference type="SAM" id="MobiDB-lite"/>
    </source>
</evidence>
<dbReference type="InterPro" id="IPR023213">
    <property type="entry name" value="CAT-like_dom_sf"/>
</dbReference>
<dbReference type="Gene3D" id="4.10.320.10">
    <property type="entry name" value="E3-binding domain"/>
    <property type="match status" value="1"/>
</dbReference>
<organism evidence="8 9">
    <name type="scientific">Mesomycoplasma hyorhinis SK76</name>
    <dbReference type="NCBI Taxonomy" id="1118964"/>
    <lineage>
        <taxon>Bacteria</taxon>
        <taxon>Bacillati</taxon>
        <taxon>Mycoplasmatota</taxon>
        <taxon>Mycoplasmoidales</taxon>
        <taxon>Metamycoplasmataceae</taxon>
        <taxon>Mesomycoplasma</taxon>
    </lineage>
</organism>
<reference evidence="8 9" key="1">
    <citation type="journal article" date="2013" name="Genome Announc.">
        <title>Complete Genome Sequence of Mycoplasma hyorhinis Strain SK76.</title>
        <authorList>
            <person name="Goodison S."/>
            <person name="Urquidi V."/>
            <person name="Kumar D."/>
            <person name="Reyes L."/>
            <person name="Rosser C.J."/>
        </authorList>
    </citation>
    <scope>NUCLEOTIDE SEQUENCE [LARGE SCALE GENOMIC DNA]</scope>
    <source>
        <strain evidence="8 9">SK76</strain>
    </source>
</reference>
<dbReference type="Pfam" id="PF02817">
    <property type="entry name" value="E3_binding"/>
    <property type="match status" value="1"/>
</dbReference>
<dbReference type="NCBIfam" id="NF008815">
    <property type="entry name" value="PRK11857.1"/>
    <property type="match status" value="1"/>
</dbReference>
<dbReference type="InterPro" id="IPR036625">
    <property type="entry name" value="E3-bd_dom_sf"/>
</dbReference>
<dbReference type="InterPro" id="IPR001078">
    <property type="entry name" value="2-oxoacid_DH_actylTfrase"/>
</dbReference>
<dbReference type="AlphaFoldDB" id="A0AAI8FDA0"/>
<evidence type="ECO:0000259" key="7">
    <source>
        <dbReference type="PROSITE" id="PS51826"/>
    </source>
</evidence>
<evidence type="ECO:0000256" key="3">
    <source>
        <dbReference type="ARBA" id="ARBA00022679"/>
    </source>
</evidence>
<dbReference type="RefSeq" id="WP_014335662.1">
    <property type="nucleotide sequence ID" value="NC_019552.1"/>
</dbReference>
<keyword evidence="8" id="KW-0670">Pyruvate</keyword>
<protein>
    <submittedName>
        <fullName evidence="8">Dihydrolipoamide acetyltransferase component of pyruvate dehydrogenase complex</fullName>
    </submittedName>
</protein>
<dbReference type="GeneID" id="93248679"/>
<accession>A0AAI8FDA0</accession>
<keyword evidence="3" id="KW-0808">Transferase</keyword>
<dbReference type="GO" id="GO:0005737">
    <property type="term" value="C:cytoplasm"/>
    <property type="evidence" value="ECO:0007669"/>
    <property type="project" value="TreeGrafter"/>
</dbReference>
<keyword evidence="5" id="KW-0012">Acyltransferase</keyword>
<dbReference type="GO" id="GO:0016407">
    <property type="term" value="F:acetyltransferase activity"/>
    <property type="evidence" value="ECO:0007669"/>
    <property type="project" value="TreeGrafter"/>
</dbReference>
<keyword evidence="4" id="KW-0450">Lipoyl</keyword>
<evidence type="ECO:0000256" key="2">
    <source>
        <dbReference type="ARBA" id="ARBA00007317"/>
    </source>
</evidence>
<dbReference type="InterPro" id="IPR050743">
    <property type="entry name" value="2-oxoacid_DH_E2_comp"/>
</dbReference>
<dbReference type="InterPro" id="IPR004167">
    <property type="entry name" value="PSBD"/>
</dbReference>
<evidence type="ECO:0000256" key="5">
    <source>
        <dbReference type="ARBA" id="ARBA00023315"/>
    </source>
</evidence>
<proteinExistence type="inferred from homology"/>
<dbReference type="FunFam" id="3.30.559.10:FF:000007">
    <property type="entry name" value="Dihydrolipoamide acetyltransferase component of pyruvate dehydrogenase complex"/>
    <property type="match status" value="1"/>
</dbReference>
<feature type="domain" description="Peripheral subunit-binding (PSBD)" evidence="7">
    <location>
        <begin position="5"/>
        <end position="42"/>
    </location>
</feature>
<evidence type="ECO:0000313" key="8">
    <source>
        <dbReference type="EMBL" id="AFX74497.1"/>
    </source>
</evidence>
<evidence type="ECO:0000256" key="1">
    <source>
        <dbReference type="ARBA" id="ARBA00001938"/>
    </source>
</evidence>
<feature type="region of interest" description="Disordered" evidence="6">
    <location>
        <begin position="43"/>
        <end position="75"/>
    </location>
</feature>
<dbReference type="EMBL" id="CP003914">
    <property type="protein sequence ID" value="AFX74497.1"/>
    <property type="molecule type" value="Genomic_DNA"/>
</dbReference>
<dbReference type="Pfam" id="PF00198">
    <property type="entry name" value="2-oxoacid_dh"/>
    <property type="match status" value="1"/>
</dbReference>
<sequence>MEKRFVTPLARSLAEKLGINIDLVKGTGPGGRVMREDVIAFSKNPQPTPAAPAPAASVAPIQQTPATPNPVAASSTSEALSGKVEKVAPIRKAIARAMKNSWSSVAYVNLVNEIDVTNLWYLRKKVVEDIQKTTGLKITFLSFISKAILIALQEFPILAAKYDEATESLVYPSTINLGIAVDTDAGLMVPVIKDAQNLSMVQIGLEINRLAKAARERKIKASEMSGGSFTITNYGSVGALYGVPVINFPEIAIAGVGAIQSNVRWVNGQATEGKVMHLTVAADHRWVDGGTIGRFISRVKELLEKPEILGII</sequence>
<dbReference type="SUPFAM" id="SSF47005">
    <property type="entry name" value="Peripheral subunit-binding domain of 2-oxo acid dehydrogenase complex"/>
    <property type="match status" value="1"/>
</dbReference>
<feature type="compositionally biased region" description="Polar residues" evidence="6">
    <location>
        <begin position="61"/>
        <end position="75"/>
    </location>
</feature>
<dbReference type="GO" id="GO:0031405">
    <property type="term" value="F:lipoic acid binding"/>
    <property type="evidence" value="ECO:0007669"/>
    <property type="project" value="TreeGrafter"/>
</dbReference>
<dbReference type="PANTHER" id="PTHR43178:SF5">
    <property type="entry name" value="LIPOAMIDE ACYLTRANSFERASE COMPONENT OF BRANCHED-CHAIN ALPHA-KETO ACID DEHYDROGENASE COMPLEX, MITOCHONDRIAL"/>
    <property type="match status" value="1"/>
</dbReference>
<dbReference type="PANTHER" id="PTHR43178">
    <property type="entry name" value="DIHYDROLIPOAMIDE ACETYLTRANSFERASE COMPONENT OF PYRUVATE DEHYDROGENASE COMPLEX"/>
    <property type="match status" value="1"/>
</dbReference>
<comment type="similarity">
    <text evidence="2">Belongs to the 2-oxoacid dehydrogenase family.</text>
</comment>
<evidence type="ECO:0000256" key="4">
    <source>
        <dbReference type="ARBA" id="ARBA00022823"/>
    </source>
</evidence>
<dbReference type="PROSITE" id="PS51826">
    <property type="entry name" value="PSBD"/>
    <property type="match status" value="1"/>
</dbReference>
<dbReference type="Gene3D" id="3.30.559.10">
    <property type="entry name" value="Chloramphenicol acetyltransferase-like domain"/>
    <property type="match status" value="1"/>
</dbReference>
<gene>
    <name evidence="8" type="ORF">MOS_585</name>
</gene>
<dbReference type="KEGG" id="mhs:MOS_585"/>
<name>A0AAI8FDA0_MESHY</name>
<dbReference type="Proteomes" id="UP000009399">
    <property type="component" value="Chromosome"/>
</dbReference>